<feature type="domain" description="Glycosyl transferase family 1" evidence="1">
    <location>
        <begin position="218"/>
        <end position="379"/>
    </location>
</feature>
<evidence type="ECO:0000313" key="3">
    <source>
        <dbReference type="EMBL" id="MFC4209919.1"/>
    </source>
</evidence>
<proteinExistence type="predicted"/>
<dbReference type="SUPFAM" id="SSF53756">
    <property type="entry name" value="UDP-Glycosyltransferase/glycogen phosphorylase"/>
    <property type="match status" value="1"/>
</dbReference>
<dbReference type="InterPro" id="IPR001296">
    <property type="entry name" value="Glyco_trans_1"/>
</dbReference>
<comment type="caution">
    <text evidence="3">The sequence shown here is derived from an EMBL/GenBank/DDBJ whole genome shotgun (WGS) entry which is preliminary data.</text>
</comment>
<sequence>MKILIVTQYFWPESFRINDIALALVERGHEVEILTGKPNYPQGKFYKNYSFLSKSTEFWNDIKIHRVNLISRGKSGGLRLMMNYLSFAIFASFKAFFIKGNFDKILVYEPSPITVGIPAIIYKFRKKTPIYFWVQDLWPQSVTAAGGIKNKTILNALENLTRWIYKNSNKILIQSEAFRNILLVQKVNNNKIIYYPNSVEDFFVVQDPSPEVLITLPKGFKIMFAGNIGESQDFDTIMEAAKIVSKVNKEIKWIILGDGRKKTFVEEKIKQYNLMDNVILLGSHPVNSMPGFFSCADCLLVSLKKDYIFSLTIPSKIQSYLACGKPILASLDGEGGRVVKEAKAGLVSEAENPQLLAGKALAMAKLNPQELREMGKNSRIYFDANFERELLIDKLEYILNYE</sequence>
<evidence type="ECO:0000313" key="4">
    <source>
        <dbReference type="Proteomes" id="UP001595789"/>
    </source>
</evidence>
<dbReference type="RefSeq" id="WP_378981224.1">
    <property type="nucleotide sequence ID" value="NZ_JBHSBW010000004.1"/>
</dbReference>
<dbReference type="PANTHER" id="PTHR12526:SF622">
    <property type="entry name" value="GLYCOSYLTRANSFERASE (GROUP I)"/>
    <property type="match status" value="1"/>
</dbReference>
<dbReference type="Pfam" id="PF00534">
    <property type="entry name" value="Glycos_transf_1"/>
    <property type="match status" value="1"/>
</dbReference>
<organism evidence="3 4">
    <name type="scientific">Pedobacter lithocola</name>
    <dbReference type="NCBI Taxonomy" id="1908239"/>
    <lineage>
        <taxon>Bacteria</taxon>
        <taxon>Pseudomonadati</taxon>
        <taxon>Bacteroidota</taxon>
        <taxon>Sphingobacteriia</taxon>
        <taxon>Sphingobacteriales</taxon>
        <taxon>Sphingobacteriaceae</taxon>
        <taxon>Pedobacter</taxon>
    </lineage>
</organism>
<gene>
    <name evidence="3" type="ORF">ACFOWA_01920</name>
</gene>
<dbReference type="EMBL" id="JBHSBW010000004">
    <property type="protein sequence ID" value="MFC4209919.1"/>
    <property type="molecule type" value="Genomic_DNA"/>
</dbReference>
<name>A0ABV8P3P8_9SPHI</name>
<keyword evidence="4" id="KW-1185">Reference proteome</keyword>
<reference evidence="4" key="1">
    <citation type="journal article" date="2019" name="Int. J. Syst. Evol. Microbiol.">
        <title>The Global Catalogue of Microorganisms (GCM) 10K type strain sequencing project: providing services to taxonomists for standard genome sequencing and annotation.</title>
        <authorList>
            <consortium name="The Broad Institute Genomics Platform"/>
            <consortium name="The Broad Institute Genome Sequencing Center for Infectious Disease"/>
            <person name="Wu L."/>
            <person name="Ma J."/>
        </authorList>
    </citation>
    <scope>NUCLEOTIDE SEQUENCE [LARGE SCALE GENOMIC DNA]</scope>
    <source>
        <strain evidence="4">CCM 8691</strain>
    </source>
</reference>
<dbReference type="Gene3D" id="3.40.50.2000">
    <property type="entry name" value="Glycogen Phosphorylase B"/>
    <property type="match status" value="2"/>
</dbReference>
<dbReference type="PANTHER" id="PTHR12526">
    <property type="entry name" value="GLYCOSYLTRANSFERASE"/>
    <property type="match status" value="1"/>
</dbReference>
<evidence type="ECO:0000259" key="2">
    <source>
        <dbReference type="Pfam" id="PF13579"/>
    </source>
</evidence>
<dbReference type="Proteomes" id="UP001595789">
    <property type="component" value="Unassembled WGS sequence"/>
</dbReference>
<evidence type="ECO:0000259" key="1">
    <source>
        <dbReference type="Pfam" id="PF00534"/>
    </source>
</evidence>
<dbReference type="Pfam" id="PF13579">
    <property type="entry name" value="Glyco_trans_4_4"/>
    <property type="match status" value="1"/>
</dbReference>
<feature type="domain" description="Glycosyltransferase subfamily 4-like N-terminal" evidence="2">
    <location>
        <begin position="16"/>
        <end position="197"/>
    </location>
</feature>
<protein>
    <submittedName>
        <fullName evidence="3">Glycosyltransferase family 4 protein</fullName>
    </submittedName>
</protein>
<dbReference type="InterPro" id="IPR028098">
    <property type="entry name" value="Glyco_trans_4-like_N"/>
</dbReference>
<dbReference type="CDD" id="cd03794">
    <property type="entry name" value="GT4_WbuB-like"/>
    <property type="match status" value="1"/>
</dbReference>
<accession>A0ABV8P3P8</accession>